<accession>A0A0M6WE03</accession>
<feature type="domain" description="DnaB/C C-terminal" evidence="3">
    <location>
        <begin position="286"/>
        <end position="350"/>
    </location>
</feature>
<dbReference type="Proteomes" id="UP000049472">
    <property type="component" value="Unassembled WGS sequence"/>
</dbReference>
<comment type="similarity">
    <text evidence="1">Belongs to the DnaB/DnaD family.</text>
</comment>
<dbReference type="AlphaFoldDB" id="A0A0M6WE03"/>
<dbReference type="Gene3D" id="1.10.10.630">
    <property type="entry name" value="DnaD domain-like"/>
    <property type="match status" value="2"/>
</dbReference>
<dbReference type="NCBIfam" id="TIGR01446">
    <property type="entry name" value="DnaD_dom"/>
    <property type="match status" value="2"/>
</dbReference>
<feature type="region of interest" description="Disordered" evidence="2">
    <location>
        <begin position="363"/>
        <end position="397"/>
    </location>
</feature>
<dbReference type="PANTHER" id="PTHR37293:SF5">
    <property type="entry name" value="DNA REPLICATION PROTEIN"/>
    <property type="match status" value="1"/>
</dbReference>
<dbReference type="Pfam" id="PF07261">
    <property type="entry name" value="DnaB_2"/>
    <property type="match status" value="2"/>
</dbReference>
<dbReference type="PANTHER" id="PTHR37293">
    <property type="entry name" value="PHAGE REPLICATION PROTEIN-RELATED"/>
    <property type="match status" value="1"/>
</dbReference>
<dbReference type="RefSeq" id="WP_055061007.1">
    <property type="nucleotide sequence ID" value="NZ_CVRQ01000008.1"/>
</dbReference>
<dbReference type="EMBL" id="CVRQ01000008">
    <property type="protein sequence ID" value="CRL33112.1"/>
    <property type="molecule type" value="Genomic_DNA"/>
</dbReference>
<sequence>MTAINISSDIATSFTTVSDIFIDQYMPKANGEFVKVYLYLLRATGSGAGIATISEIADHFSNTEADIIRALNYWASEGILQLQSGADGQIMGINLCSLSVSGMQAAQSNIQSAVADNAAQNNLQNSVVNNATQNILKNGVVNNAAQNISTADIRMQDSVVEKLKSQTTDKASSSQKEYTLDEIKEFRKNPDISELFFIIETYLKHTLSSTDTNMVLYWLDELHFSTDLVEYLVEYCITKGHSSLRYMNKVALGWADAGIKTVDQAKDDAAAHSQIYYSVMKALGITGRNLVDSEVSLINKWVGEYGFDIELVKAACSKTISAIQKPSFEYTDSILANWRKKDVHTLKDVEVLDANFAKANKASATGSSQGTNAANGSSKPKSNNSSSKNKFNNFNQRNNDYDKLEKLFLNSTV</sequence>
<reference evidence="5" key="1">
    <citation type="submission" date="2015-05" db="EMBL/GenBank/DDBJ databases">
        <authorList>
            <consortium name="Pathogen Informatics"/>
        </authorList>
    </citation>
    <scope>NUCLEOTIDE SEQUENCE [LARGE SCALE GENOMIC DNA]</scope>
    <source>
        <strain evidence="5">T1-815</strain>
    </source>
</reference>
<name>A0A0M6WE03_9FIRM</name>
<dbReference type="InterPro" id="IPR034829">
    <property type="entry name" value="DnaD-like_sf"/>
</dbReference>
<evidence type="ECO:0000313" key="4">
    <source>
        <dbReference type="EMBL" id="CRL33112.1"/>
    </source>
</evidence>
<proteinExistence type="inferred from homology"/>
<keyword evidence="5" id="KW-1185">Reference proteome</keyword>
<evidence type="ECO:0000313" key="5">
    <source>
        <dbReference type="Proteomes" id="UP000049472"/>
    </source>
</evidence>
<organism evidence="4 5">
    <name type="scientific">Agathobacter rectalis</name>
    <dbReference type="NCBI Taxonomy" id="39491"/>
    <lineage>
        <taxon>Bacteria</taxon>
        <taxon>Bacillati</taxon>
        <taxon>Bacillota</taxon>
        <taxon>Clostridia</taxon>
        <taxon>Lachnospirales</taxon>
        <taxon>Lachnospiraceae</taxon>
        <taxon>Agathobacter</taxon>
    </lineage>
</organism>
<feature type="domain" description="DnaB/C C-terminal" evidence="3">
    <location>
        <begin position="196"/>
        <end position="267"/>
    </location>
</feature>
<dbReference type="InterPro" id="IPR053162">
    <property type="entry name" value="DnaD"/>
</dbReference>
<evidence type="ECO:0000256" key="2">
    <source>
        <dbReference type="SAM" id="MobiDB-lite"/>
    </source>
</evidence>
<dbReference type="InterPro" id="IPR006343">
    <property type="entry name" value="DnaB/C_C"/>
</dbReference>
<dbReference type="SUPFAM" id="SSF158499">
    <property type="entry name" value="DnaD domain-like"/>
    <property type="match status" value="2"/>
</dbReference>
<evidence type="ECO:0000256" key="1">
    <source>
        <dbReference type="ARBA" id="ARBA00093462"/>
    </source>
</evidence>
<gene>
    <name evidence="4" type="ORF">T1815_05051</name>
</gene>
<protein>
    <recommendedName>
        <fullName evidence="3">DnaB/C C-terminal domain-containing protein</fullName>
    </recommendedName>
</protein>
<evidence type="ECO:0000259" key="3">
    <source>
        <dbReference type="Pfam" id="PF07261"/>
    </source>
</evidence>
<feature type="compositionally biased region" description="Low complexity" evidence="2">
    <location>
        <begin position="372"/>
        <end position="397"/>
    </location>
</feature>